<sequence>MELKNYQKNVLQDLSLFMDAVNAQNDIKKGWKAFWQSKDIKVGKGGVPPYRERIPGVPHVCMKVPTGGGKTFMACCAVKPIFDHMPLAQNRAVVWLVPSDSILSQTIQNLSNPHHPYRHQLDRDFGGKVMVYTKDALLNAQNFSPDTVRDQLSVCVMSYASLRINSKKKEDRKVFQENGNLMPFLGYARGTDYLLENTPDTALIQVLRSLHPVAVVDESHNATSKLSEEMLENLNPSFILELTATPRASSNVVSYVDARELKKENMVKLPVMVFNRNNRQSVLQDAIQFRGILESQAKALEQNGGPYIRPIVLFQAQPKVKEDSTTFTKVRELLLKIGIPEEQIAIKTADVDDLKQVDLMSPQCPIRYIITVNALKEGWDCPFAYILASLANKTSKVDVEQIVGRILRQPYARQYGKSLLNMSFVLTSSKEFQGVLESIVKGLNDAGFSRKDYRVGDGEMPEFQPAQSQAQESSLFPHQPESQEEGKEETPAEEYDDIDSEAVQRELNQPNESGRPPLDSTVGEMMAQAVKQGQQYQDETKKQEEQGLMGGELGAMQNQYPMMAEFRTQAEQLRIPQFFLRTEADLFGGEKTLLTPESLTDGFSLTGQDAQISFQLSTGEMYQVDVQQKGEAVPKYRKVNLSDQEEIRKYLEKIAPEKRIAQCAEILTRHINKNNQYVTSEVQEYVKRVIHNMTEDELQQMETSIPSYASRIQDKLKSLTEKYRIQKFQDWLETGKITCEPSYAFPAIITPAEAITSIPNSLYEGEKKDLDSFEMRMLNEVIACSDKVLWWHRNIDRKGFKINGFINHYPDFIVQLKNGRILMIETKGDYLDGSDSQKKLQLGTKWKNLAGSNYRYYMVFDKKKIPGEGSYTLDEFSQLLAGM</sequence>
<dbReference type="PANTHER" id="PTHR47396:SF1">
    <property type="entry name" value="ATP-DEPENDENT HELICASE IRC3-RELATED"/>
    <property type="match status" value="1"/>
</dbReference>
<reference evidence="3 4" key="1">
    <citation type="journal article" date="2010" name="Stand. Genomic Sci.">
        <title>Complete genome sequence of Acidaminococcus fermentans type strain (VR4).</title>
        <authorList>
            <person name="Chang Y.J."/>
            <person name="Pukall R."/>
            <person name="Saunders E."/>
            <person name="Lapidus A."/>
            <person name="Copeland A."/>
            <person name="Nolan M."/>
            <person name="Glavina Del Rio T."/>
            <person name="Lucas S."/>
            <person name="Chen F."/>
            <person name="Tice H."/>
            <person name="Cheng J.F."/>
            <person name="Han C."/>
            <person name="Detter J.C."/>
            <person name="Bruce D."/>
            <person name="Goodwin L."/>
            <person name="Pitluck S."/>
            <person name="Mikhailova N."/>
            <person name="Liolios K."/>
            <person name="Pati A."/>
            <person name="Ivanova N."/>
            <person name="Mavromatis K."/>
            <person name="Chen A."/>
            <person name="Palaniappan K."/>
            <person name="Land M."/>
            <person name="Hauser L."/>
            <person name="Jeffries C.D."/>
            <person name="Brettin T."/>
            <person name="Rohde M."/>
            <person name="Goker M."/>
            <person name="Bristow J."/>
            <person name="Eisen J.A."/>
            <person name="Markowitz V."/>
            <person name="Hugenholtz P."/>
            <person name="Kyrpides N.C."/>
            <person name="Klenk H.P."/>
        </authorList>
    </citation>
    <scope>NUCLEOTIDE SEQUENCE [LARGE SCALE GENOMIC DNA]</scope>
    <source>
        <strain evidence="4">ATCC 25085 / DSM 20731 / CCUG 9996 / CIP 106432 / VR4</strain>
    </source>
</reference>
<dbReference type="STRING" id="591001.Acfer_1214"/>
<dbReference type="PANTHER" id="PTHR47396">
    <property type="entry name" value="TYPE I RESTRICTION ENZYME ECOKI R PROTEIN"/>
    <property type="match status" value="1"/>
</dbReference>
<dbReference type="EMBL" id="CP001859">
    <property type="protein sequence ID" value="ADB47575.1"/>
    <property type="molecule type" value="Genomic_DNA"/>
</dbReference>
<dbReference type="InterPro" id="IPR050742">
    <property type="entry name" value="Helicase_Restrict-Modif_Enz"/>
</dbReference>
<evidence type="ECO:0000313" key="3">
    <source>
        <dbReference type="EMBL" id="ADB47575.1"/>
    </source>
</evidence>
<dbReference type="GO" id="GO:0005829">
    <property type="term" value="C:cytosol"/>
    <property type="evidence" value="ECO:0007669"/>
    <property type="project" value="TreeGrafter"/>
</dbReference>
<proteinExistence type="predicted"/>
<dbReference type="SUPFAM" id="SSF52540">
    <property type="entry name" value="P-loop containing nucleoside triphosphate hydrolases"/>
    <property type="match status" value="2"/>
</dbReference>
<dbReference type="GO" id="GO:0003677">
    <property type="term" value="F:DNA binding"/>
    <property type="evidence" value="ECO:0007669"/>
    <property type="project" value="InterPro"/>
</dbReference>
<dbReference type="GO" id="GO:0016787">
    <property type="term" value="F:hydrolase activity"/>
    <property type="evidence" value="ECO:0007669"/>
    <property type="project" value="InterPro"/>
</dbReference>
<dbReference type="HOGENOM" id="CLU_015668_0_0_9"/>
<keyword evidence="4" id="KW-1185">Reference proteome</keyword>
<dbReference type="InterPro" id="IPR006935">
    <property type="entry name" value="Helicase/UvrB_N"/>
</dbReference>
<evidence type="ECO:0000256" key="1">
    <source>
        <dbReference type="SAM" id="MobiDB-lite"/>
    </source>
</evidence>
<dbReference type="Pfam" id="PF04851">
    <property type="entry name" value="ResIII"/>
    <property type="match status" value="1"/>
</dbReference>
<protein>
    <submittedName>
        <fullName evidence="3">Type III restriction protein res subunit</fullName>
    </submittedName>
</protein>
<accession>D2RKH3</accession>
<gene>
    <name evidence="3" type="ordered locus">Acfer_1214</name>
</gene>
<dbReference type="GO" id="GO:0005524">
    <property type="term" value="F:ATP binding"/>
    <property type="evidence" value="ECO:0007669"/>
    <property type="project" value="InterPro"/>
</dbReference>
<dbReference type="AlphaFoldDB" id="D2RKH3"/>
<dbReference type="InterPro" id="IPR027417">
    <property type="entry name" value="P-loop_NTPase"/>
</dbReference>
<dbReference type="GeneID" id="78334915"/>
<organism evidence="3 4">
    <name type="scientific">Acidaminococcus fermentans (strain ATCC 25085 / DSM 20731 / CCUG 9996 / CIP 106432 / VR4)</name>
    <dbReference type="NCBI Taxonomy" id="591001"/>
    <lineage>
        <taxon>Bacteria</taxon>
        <taxon>Bacillati</taxon>
        <taxon>Bacillota</taxon>
        <taxon>Negativicutes</taxon>
        <taxon>Acidaminococcales</taxon>
        <taxon>Acidaminococcaceae</taxon>
        <taxon>Acidaminococcus</taxon>
    </lineage>
</organism>
<dbReference type="REBASE" id="23447">
    <property type="entry name" value="Afe20731ORF1215P"/>
</dbReference>
<dbReference type="OrthoDB" id="9804145at2"/>
<feature type="domain" description="Helicase/UvrB N-terminal" evidence="2">
    <location>
        <begin position="1"/>
        <end position="247"/>
    </location>
</feature>
<dbReference type="eggNOG" id="COG1061">
    <property type="taxonomic scope" value="Bacteria"/>
</dbReference>
<dbReference type="CDD" id="cd18785">
    <property type="entry name" value="SF2_C"/>
    <property type="match status" value="1"/>
</dbReference>
<dbReference type="Gene3D" id="3.40.50.300">
    <property type="entry name" value="P-loop containing nucleotide triphosphate hydrolases"/>
    <property type="match status" value="1"/>
</dbReference>
<name>D2RKH3_ACIFV</name>
<evidence type="ECO:0000313" key="4">
    <source>
        <dbReference type="Proteomes" id="UP000001902"/>
    </source>
</evidence>
<dbReference type="RefSeq" id="WP_012938562.1">
    <property type="nucleotide sequence ID" value="NC_013740.1"/>
</dbReference>
<dbReference type="KEGG" id="afn:Acfer_1214"/>
<dbReference type="Proteomes" id="UP000001902">
    <property type="component" value="Chromosome"/>
</dbReference>
<feature type="region of interest" description="Disordered" evidence="1">
    <location>
        <begin position="453"/>
        <end position="496"/>
    </location>
</feature>
<evidence type="ECO:0000259" key="2">
    <source>
        <dbReference type="Pfam" id="PF04851"/>
    </source>
</evidence>
<feature type="compositionally biased region" description="Polar residues" evidence="1">
    <location>
        <begin position="465"/>
        <end position="476"/>
    </location>
</feature>